<feature type="transmembrane region" description="Helical" evidence="1">
    <location>
        <begin position="51"/>
        <end position="74"/>
    </location>
</feature>
<accession>V9WBF8</accession>
<evidence type="ECO:0000256" key="1">
    <source>
        <dbReference type="SAM" id="Phobius"/>
    </source>
</evidence>
<proteinExistence type="predicted"/>
<dbReference type="PATRIC" id="fig|697284.3.peg.3289"/>
<sequence>MEKILVDNDIELFYTCFRTLVHTAKRMCEFISLRRIFMGNLTDLQTVMHTYGIGFVMLVMLFLLIIGSLFSFGILRLFQQKIRHGIIMLGTSAVSVAVFIVILNTWFV</sequence>
<evidence type="ECO:0000313" key="2">
    <source>
        <dbReference type="EMBL" id="AHD07209.1"/>
    </source>
</evidence>
<keyword evidence="1" id="KW-1133">Transmembrane helix</keyword>
<evidence type="ECO:0000313" key="3">
    <source>
        <dbReference type="Proteomes" id="UP000029431"/>
    </source>
</evidence>
<keyword evidence="1" id="KW-0472">Membrane</keyword>
<dbReference type="Proteomes" id="UP000029431">
    <property type="component" value="Chromosome"/>
</dbReference>
<gene>
    <name evidence="2" type="ORF">ERIC2_c34790</name>
</gene>
<protein>
    <submittedName>
        <fullName evidence="2">Uncharacterized protein</fullName>
    </submittedName>
</protein>
<keyword evidence="1" id="KW-0812">Transmembrane</keyword>
<dbReference type="HOGENOM" id="CLU_2194326_0_0_9"/>
<feature type="transmembrane region" description="Helical" evidence="1">
    <location>
        <begin position="86"/>
        <end position="107"/>
    </location>
</feature>
<organism evidence="2 3">
    <name type="scientific">Paenibacillus larvae subsp. larvae DSM 25430</name>
    <dbReference type="NCBI Taxonomy" id="697284"/>
    <lineage>
        <taxon>Bacteria</taxon>
        <taxon>Bacillati</taxon>
        <taxon>Bacillota</taxon>
        <taxon>Bacilli</taxon>
        <taxon>Bacillales</taxon>
        <taxon>Paenibacillaceae</taxon>
        <taxon>Paenibacillus</taxon>
    </lineage>
</organism>
<dbReference type="EMBL" id="CP003355">
    <property type="protein sequence ID" value="AHD07209.1"/>
    <property type="molecule type" value="Genomic_DNA"/>
</dbReference>
<dbReference type="AlphaFoldDB" id="V9WBF8"/>
<dbReference type="KEGG" id="plv:ERIC2_c34790"/>
<keyword evidence="3" id="KW-1185">Reference proteome</keyword>
<name>V9WBF8_9BACL</name>
<reference evidence="2 3" key="1">
    <citation type="journal article" date="2014" name="PLoS ONE">
        <title>How to Kill the Honey Bee Larva: Genomic Potential and Virulence Mechanisms of Paenibacillus larvae.</title>
        <authorList>
            <person name="Djukic M."/>
            <person name="Brzuszkiewicz E."/>
            <person name="Funfhaus A."/>
            <person name="Voss J."/>
            <person name="Gollnow K."/>
            <person name="Poppinga L."/>
            <person name="Liesegang H."/>
            <person name="Garcia-Gonzalez E."/>
            <person name="Genersch E."/>
            <person name="Daniel R."/>
        </authorList>
    </citation>
    <scope>NUCLEOTIDE SEQUENCE [LARGE SCALE GENOMIC DNA]</scope>
    <source>
        <strain evidence="2 3">DSM 25430</strain>
    </source>
</reference>